<evidence type="ECO:0000256" key="8">
    <source>
        <dbReference type="ARBA" id="ARBA00022840"/>
    </source>
</evidence>
<dbReference type="InterPro" id="IPR004821">
    <property type="entry name" value="Cyt_trans-like"/>
</dbReference>
<keyword evidence="5 11" id="KW-0808">Transferase</keyword>
<protein>
    <recommendedName>
        <fullName evidence="11">Probable nicotinate-nucleotide adenylyltransferase</fullName>
        <ecNumber evidence="11">2.7.7.18</ecNumber>
    </recommendedName>
    <alternativeName>
        <fullName evidence="11">Deamido-NAD(+) diphosphorylase</fullName>
    </alternativeName>
    <alternativeName>
        <fullName evidence="11">Deamido-NAD(+) pyrophosphorylase</fullName>
    </alternativeName>
    <alternativeName>
        <fullName evidence="11">Nicotinate mononucleotide adenylyltransferase</fullName>
        <shortName evidence="11">NaMN adenylyltransferase</shortName>
    </alternativeName>
</protein>
<dbReference type="NCBIfam" id="TIGR00125">
    <property type="entry name" value="cyt_tran_rel"/>
    <property type="match status" value="1"/>
</dbReference>
<feature type="domain" description="Cytidyltransferase-like" evidence="12">
    <location>
        <begin position="4"/>
        <end position="181"/>
    </location>
</feature>
<dbReference type="EMBL" id="CACVAY010000012">
    <property type="protein sequence ID" value="CAA6802480.1"/>
    <property type="molecule type" value="Genomic_DNA"/>
</dbReference>
<dbReference type="UniPathway" id="UPA00253">
    <property type="reaction ID" value="UER00332"/>
</dbReference>
<keyword evidence="8 11" id="KW-0067">ATP-binding</keyword>
<sequence length="211" mass="24108">MIGVYGGSFDPVHFGHLRPVIELADVLALSQVRYVPAKISPFKNKPSVSDEHRLAMLRLALAEFVADDKHFVVDERELSRAGRSYTIDTLREMHHDFPNESLLLIIGADSLIHFHRWKDYERILTYVHLGITVRPSYKIQILEWMSDRWVKSVEQLQAATCGRLLRVNTQPLDISSTQIRTLCAEGKPIEGLVPESVAAYITRNQLYNKQA</sequence>
<keyword evidence="7 11" id="KW-0547">Nucleotide-binding</keyword>
<evidence type="ECO:0000256" key="7">
    <source>
        <dbReference type="ARBA" id="ARBA00022741"/>
    </source>
</evidence>
<evidence type="ECO:0000256" key="10">
    <source>
        <dbReference type="ARBA" id="ARBA00048721"/>
    </source>
</evidence>
<dbReference type="NCBIfam" id="TIGR00482">
    <property type="entry name" value="nicotinate (nicotinamide) nucleotide adenylyltransferase"/>
    <property type="match status" value="1"/>
</dbReference>
<dbReference type="PANTHER" id="PTHR39321:SF3">
    <property type="entry name" value="PHOSPHOPANTETHEINE ADENYLYLTRANSFERASE"/>
    <property type="match status" value="1"/>
</dbReference>
<proteinExistence type="inferred from homology"/>
<evidence type="ECO:0000256" key="11">
    <source>
        <dbReference type="HAMAP-Rule" id="MF_00244"/>
    </source>
</evidence>
<name>A0A6S6RZ81_9GAMM</name>
<reference evidence="13" key="1">
    <citation type="submission" date="2020-01" db="EMBL/GenBank/DDBJ databases">
        <authorList>
            <person name="Meier V. D."/>
            <person name="Meier V D."/>
        </authorList>
    </citation>
    <scope>NUCLEOTIDE SEQUENCE</scope>
    <source>
        <strain evidence="13">HLG_WM_MAG_07</strain>
    </source>
</reference>
<dbReference type="Pfam" id="PF01467">
    <property type="entry name" value="CTP_transf_like"/>
    <property type="match status" value="1"/>
</dbReference>
<evidence type="ECO:0000256" key="5">
    <source>
        <dbReference type="ARBA" id="ARBA00022679"/>
    </source>
</evidence>
<evidence type="ECO:0000256" key="2">
    <source>
        <dbReference type="ARBA" id="ARBA00005019"/>
    </source>
</evidence>
<dbReference type="Gene3D" id="3.40.50.620">
    <property type="entry name" value="HUPs"/>
    <property type="match status" value="1"/>
</dbReference>
<evidence type="ECO:0000256" key="6">
    <source>
        <dbReference type="ARBA" id="ARBA00022695"/>
    </source>
</evidence>
<dbReference type="CDD" id="cd02165">
    <property type="entry name" value="NMNAT"/>
    <property type="match status" value="1"/>
</dbReference>
<keyword evidence="9 11" id="KW-0520">NAD</keyword>
<comment type="pathway">
    <text evidence="2 11">Cofactor biosynthesis; NAD(+) biosynthesis; deamido-NAD(+) from nicotinate D-ribonucleotide: step 1/1.</text>
</comment>
<dbReference type="GO" id="GO:0005524">
    <property type="term" value="F:ATP binding"/>
    <property type="evidence" value="ECO:0007669"/>
    <property type="project" value="UniProtKB-KW"/>
</dbReference>
<keyword evidence="4 11" id="KW-0662">Pyridine nucleotide biosynthesis</keyword>
<dbReference type="PANTHER" id="PTHR39321">
    <property type="entry name" value="NICOTINATE-NUCLEOTIDE ADENYLYLTRANSFERASE-RELATED"/>
    <property type="match status" value="1"/>
</dbReference>
<dbReference type="InterPro" id="IPR005248">
    <property type="entry name" value="NadD/NMNAT"/>
</dbReference>
<evidence type="ECO:0000256" key="9">
    <source>
        <dbReference type="ARBA" id="ARBA00023027"/>
    </source>
</evidence>
<dbReference type="NCBIfam" id="NF000839">
    <property type="entry name" value="PRK00071.1-1"/>
    <property type="match status" value="1"/>
</dbReference>
<evidence type="ECO:0000256" key="1">
    <source>
        <dbReference type="ARBA" id="ARBA00002324"/>
    </source>
</evidence>
<gene>
    <name evidence="11" type="primary">nadD</name>
    <name evidence="13" type="ORF">HELGO_WM10925</name>
</gene>
<dbReference type="GO" id="GO:0009435">
    <property type="term" value="P:NAD+ biosynthetic process"/>
    <property type="evidence" value="ECO:0007669"/>
    <property type="project" value="UniProtKB-UniRule"/>
</dbReference>
<evidence type="ECO:0000259" key="12">
    <source>
        <dbReference type="Pfam" id="PF01467"/>
    </source>
</evidence>
<evidence type="ECO:0000313" key="13">
    <source>
        <dbReference type="EMBL" id="CAA6802480.1"/>
    </source>
</evidence>
<dbReference type="EC" id="2.7.7.18" evidence="11"/>
<dbReference type="InterPro" id="IPR014729">
    <property type="entry name" value="Rossmann-like_a/b/a_fold"/>
</dbReference>
<evidence type="ECO:0000256" key="3">
    <source>
        <dbReference type="ARBA" id="ARBA00009014"/>
    </source>
</evidence>
<evidence type="ECO:0000256" key="4">
    <source>
        <dbReference type="ARBA" id="ARBA00022642"/>
    </source>
</evidence>
<comment type="catalytic activity">
    <reaction evidence="10 11">
        <text>nicotinate beta-D-ribonucleotide + ATP + H(+) = deamido-NAD(+) + diphosphate</text>
        <dbReference type="Rhea" id="RHEA:22860"/>
        <dbReference type="ChEBI" id="CHEBI:15378"/>
        <dbReference type="ChEBI" id="CHEBI:30616"/>
        <dbReference type="ChEBI" id="CHEBI:33019"/>
        <dbReference type="ChEBI" id="CHEBI:57502"/>
        <dbReference type="ChEBI" id="CHEBI:58437"/>
        <dbReference type="EC" id="2.7.7.18"/>
    </reaction>
</comment>
<dbReference type="HAMAP" id="MF_00244">
    <property type="entry name" value="NaMN_adenylyltr"/>
    <property type="match status" value="1"/>
</dbReference>
<dbReference type="GO" id="GO:0004515">
    <property type="term" value="F:nicotinate-nucleotide adenylyltransferase activity"/>
    <property type="evidence" value="ECO:0007669"/>
    <property type="project" value="UniProtKB-UniRule"/>
</dbReference>
<dbReference type="SUPFAM" id="SSF52374">
    <property type="entry name" value="Nucleotidylyl transferase"/>
    <property type="match status" value="1"/>
</dbReference>
<comment type="function">
    <text evidence="1 11">Catalyzes the reversible adenylation of nicotinate mononucleotide (NaMN) to nicotinic acid adenine dinucleotide (NaAD).</text>
</comment>
<dbReference type="AlphaFoldDB" id="A0A6S6RZ81"/>
<accession>A0A6S6RZ81</accession>
<dbReference type="NCBIfam" id="NF000840">
    <property type="entry name" value="PRK00071.1-3"/>
    <property type="match status" value="1"/>
</dbReference>
<keyword evidence="6 11" id="KW-0548">Nucleotidyltransferase</keyword>
<organism evidence="13">
    <name type="scientific">uncultured Thiotrichaceae bacterium</name>
    <dbReference type="NCBI Taxonomy" id="298394"/>
    <lineage>
        <taxon>Bacteria</taxon>
        <taxon>Pseudomonadati</taxon>
        <taxon>Pseudomonadota</taxon>
        <taxon>Gammaproteobacteria</taxon>
        <taxon>Thiotrichales</taxon>
        <taxon>Thiotrichaceae</taxon>
        <taxon>environmental samples</taxon>
    </lineage>
</organism>
<comment type="similarity">
    <text evidence="3 11">Belongs to the NadD family.</text>
</comment>